<evidence type="ECO:0000259" key="3">
    <source>
        <dbReference type="PROSITE" id="PS51184"/>
    </source>
</evidence>
<dbReference type="SUPFAM" id="SSF51197">
    <property type="entry name" value="Clavaminate synthase-like"/>
    <property type="match status" value="1"/>
</dbReference>
<dbReference type="Proteomes" id="UP000447873">
    <property type="component" value="Unassembled WGS sequence"/>
</dbReference>
<protein>
    <recommendedName>
        <fullName evidence="3">JmjC domain-containing protein</fullName>
    </recommendedName>
</protein>
<dbReference type="Pfam" id="PF13621">
    <property type="entry name" value="Cupin_8"/>
    <property type="match status" value="1"/>
</dbReference>
<evidence type="ECO:0000313" key="5">
    <source>
        <dbReference type="Proteomes" id="UP000447873"/>
    </source>
</evidence>
<dbReference type="InterPro" id="IPR003347">
    <property type="entry name" value="JmjC_dom"/>
</dbReference>
<keyword evidence="1" id="KW-0175">Coiled coil</keyword>
<accession>A0A8H3ULI1</accession>
<evidence type="ECO:0000313" key="4">
    <source>
        <dbReference type="EMBL" id="KAE9971617.1"/>
    </source>
</evidence>
<feature type="region of interest" description="Disordered" evidence="2">
    <location>
        <begin position="444"/>
        <end position="491"/>
    </location>
</feature>
<name>A0A8H3ULI1_VENIN</name>
<reference evidence="4 5" key="1">
    <citation type="submission" date="2018-12" db="EMBL/GenBank/DDBJ databases">
        <title>Venturia inaequalis Genome Resource.</title>
        <authorList>
            <person name="Lichtner F.J."/>
        </authorList>
    </citation>
    <scope>NUCLEOTIDE SEQUENCE [LARGE SCALE GENOMIC DNA]</scope>
    <source>
        <strain evidence="4 5">120213</strain>
    </source>
</reference>
<feature type="region of interest" description="Disordered" evidence="2">
    <location>
        <begin position="607"/>
        <end position="691"/>
    </location>
</feature>
<sequence length="691" mass="78171">MPLPRPLPFGLRFSPLPGTKKSAVRQPDHFKWKFVKGERPVLFERGQFKDEIGAVGRWFGRADRVGVEGEVRSVSEEEARNGMKKARELAALNEDAWMDAVTESETKVGTVGPGGKVYTGVGKKKKELMKEALIRKAAKIREENMKKKKNLVEGVDGDTAEGIEGKGGKMQVKEVGQQKEDDYDHNKYKKEKATAGHKQRIRNMQVLSLKSEWLKKAKAVDEAYWEPFGDIIVPLEKTTRIPNGDGEGKDAVKFERFEAPLFVFLAWNKRKLRDPETYQPNIDLYLAQYSLSDLPKELREDLPTPNLIREGGQGVVSSSLWMGVPPTDTPLHKDPNPNFFVQLAGHKRIRMIRPEDGDLAYSTVRNIIADETGVTPFAGAFVNSTFTGLGGKVRGNEMMSGLEKKLMDSLIWGDDHGVWSWENGQKVNNGYKIASGKWEFIPDNEKVNETSEEADVKEEASTTEGSNASEVVDANEEAGTDKDKKTPRKKGHYILSSSKALPLFKGFEVELGPGDGCYIPMGWWHSLRGIPEKKIGINASVNWWFHQGKAKKSIREGRRRKYLEETGWNAEERERLGQRVIDDGAQEGEESWDDSIERARRKLAERERNPYAFNPDAGRRGPRRKISDVERDDWVDQPWAGRGSNPRENSQWKPNFLRQQEEEGLPEPKIFIRKWQSGAMTTDGGIKSGRY</sequence>
<evidence type="ECO:0000256" key="1">
    <source>
        <dbReference type="SAM" id="Coils"/>
    </source>
</evidence>
<comment type="caution">
    <text evidence="4">The sequence shown here is derived from an EMBL/GenBank/DDBJ whole genome shotgun (WGS) entry which is preliminary data.</text>
</comment>
<evidence type="ECO:0000256" key="2">
    <source>
        <dbReference type="SAM" id="MobiDB-lite"/>
    </source>
</evidence>
<proteinExistence type="predicted"/>
<feature type="compositionally biased region" description="Basic and acidic residues" evidence="2">
    <location>
        <begin position="625"/>
        <end position="634"/>
    </location>
</feature>
<dbReference type="Gene3D" id="2.60.120.650">
    <property type="entry name" value="Cupin"/>
    <property type="match status" value="1"/>
</dbReference>
<dbReference type="PANTHER" id="PTHR12461:SF105">
    <property type="entry name" value="HYPOXIA-INDUCIBLE FACTOR 1-ALPHA INHIBITOR"/>
    <property type="match status" value="1"/>
</dbReference>
<feature type="coiled-coil region" evidence="1">
    <location>
        <begin position="123"/>
        <end position="150"/>
    </location>
</feature>
<feature type="region of interest" description="Disordered" evidence="2">
    <location>
        <begin position="162"/>
        <end position="183"/>
    </location>
</feature>
<gene>
    <name evidence="4" type="ORF">EG328_005489</name>
</gene>
<dbReference type="InterPro" id="IPR041667">
    <property type="entry name" value="Cupin_8"/>
</dbReference>
<dbReference type="PANTHER" id="PTHR12461">
    <property type="entry name" value="HYPOXIA-INDUCIBLE FACTOR 1 ALPHA INHIBITOR-RELATED"/>
    <property type="match status" value="1"/>
</dbReference>
<organism evidence="4 5">
    <name type="scientific">Venturia inaequalis</name>
    <name type="common">Apple scab fungus</name>
    <dbReference type="NCBI Taxonomy" id="5025"/>
    <lineage>
        <taxon>Eukaryota</taxon>
        <taxon>Fungi</taxon>
        <taxon>Dikarya</taxon>
        <taxon>Ascomycota</taxon>
        <taxon>Pezizomycotina</taxon>
        <taxon>Dothideomycetes</taxon>
        <taxon>Pleosporomycetidae</taxon>
        <taxon>Venturiales</taxon>
        <taxon>Venturiaceae</taxon>
        <taxon>Venturia</taxon>
    </lineage>
</organism>
<dbReference type="EMBL" id="WNWS01000293">
    <property type="protein sequence ID" value="KAE9971617.1"/>
    <property type="molecule type" value="Genomic_DNA"/>
</dbReference>
<dbReference type="SMART" id="SM00558">
    <property type="entry name" value="JmjC"/>
    <property type="match status" value="1"/>
</dbReference>
<feature type="domain" description="JmjC" evidence="3">
    <location>
        <begin position="275"/>
        <end position="560"/>
    </location>
</feature>
<dbReference type="PROSITE" id="PS51184">
    <property type="entry name" value="JMJC"/>
    <property type="match status" value="1"/>
</dbReference>
<dbReference type="AlphaFoldDB" id="A0A8H3ULI1"/>